<keyword evidence="2" id="KW-0560">Oxidoreductase</keyword>
<name>A0A3D9H9I8_9PROT</name>
<dbReference type="Proteomes" id="UP000256845">
    <property type="component" value="Unassembled WGS sequence"/>
</dbReference>
<keyword evidence="2" id="KW-0503">Monooxygenase</keyword>
<dbReference type="Pfam" id="PF03992">
    <property type="entry name" value="ABM"/>
    <property type="match status" value="1"/>
</dbReference>
<dbReference type="OrthoDB" id="287932at2"/>
<reference evidence="2 3" key="1">
    <citation type="submission" date="2018-07" db="EMBL/GenBank/DDBJ databases">
        <title>Genomic Encyclopedia of Type Strains, Phase III (KMG-III): the genomes of soil and plant-associated and newly described type strains.</title>
        <authorList>
            <person name="Whitman W."/>
        </authorList>
    </citation>
    <scope>NUCLEOTIDE SEQUENCE [LARGE SCALE GENOMIC DNA]</scope>
    <source>
        <strain evidence="2 3">CECT 8488</strain>
    </source>
</reference>
<dbReference type="InterPro" id="IPR011008">
    <property type="entry name" value="Dimeric_a/b-barrel"/>
</dbReference>
<proteinExistence type="predicted"/>
<evidence type="ECO:0000259" key="1">
    <source>
        <dbReference type="PROSITE" id="PS51725"/>
    </source>
</evidence>
<dbReference type="AlphaFoldDB" id="A0A3D9H9I8"/>
<accession>A0A3D9H9I8</accession>
<sequence length="102" mass="11592">MHPLWISAGIEVTDPAKLKSARIELDQLRHHTISEKGCLQFEIFQDNDTPGRFTLWECWTDQSALDAHFAAAHTQAYLAQDLTQVVYIEKLGKLKINEEAAL</sequence>
<feature type="domain" description="ABM" evidence="1">
    <location>
        <begin position="4"/>
        <end position="94"/>
    </location>
</feature>
<gene>
    <name evidence="2" type="ORF">DFP90_11071</name>
</gene>
<dbReference type="EMBL" id="QRDW01000010">
    <property type="protein sequence ID" value="RED46162.1"/>
    <property type="molecule type" value="Genomic_DNA"/>
</dbReference>
<dbReference type="SUPFAM" id="SSF54909">
    <property type="entry name" value="Dimeric alpha+beta barrel"/>
    <property type="match status" value="1"/>
</dbReference>
<dbReference type="RefSeq" id="WP_115938130.1">
    <property type="nucleotide sequence ID" value="NZ_QRDW01000010.1"/>
</dbReference>
<dbReference type="Gene3D" id="3.30.70.100">
    <property type="match status" value="1"/>
</dbReference>
<dbReference type="GO" id="GO:0004497">
    <property type="term" value="F:monooxygenase activity"/>
    <property type="evidence" value="ECO:0007669"/>
    <property type="project" value="UniProtKB-KW"/>
</dbReference>
<dbReference type="InterPro" id="IPR007138">
    <property type="entry name" value="ABM_dom"/>
</dbReference>
<comment type="caution">
    <text evidence="2">The sequence shown here is derived from an EMBL/GenBank/DDBJ whole genome shotgun (WGS) entry which is preliminary data.</text>
</comment>
<protein>
    <submittedName>
        <fullName evidence="2">Antibiotic biosynthesis monooxygenase</fullName>
    </submittedName>
</protein>
<evidence type="ECO:0000313" key="2">
    <source>
        <dbReference type="EMBL" id="RED46162.1"/>
    </source>
</evidence>
<dbReference type="PROSITE" id="PS51725">
    <property type="entry name" value="ABM"/>
    <property type="match status" value="1"/>
</dbReference>
<organism evidence="2 3">
    <name type="scientific">Aestuariispira insulae</name>
    <dbReference type="NCBI Taxonomy" id="1461337"/>
    <lineage>
        <taxon>Bacteria</taxon>
        <taxon>Pseudomonadati</taxon>
        <taxon>Pseudomonadota</taxon>
        <taxon>Alphaproteobacteria</taxon>
        <taxon>Rhodospirillales</taxon>
        <taxon>Kiloniellaceae</taxon>
        <taxon>Aestuariispira</taxon>
    </lineage>
</organism>
<evidence type="ECO:0000313" key="3">
    <source>
        <dbReference type="Proteomes" id="UP000256845"/>
    </source>
</evidence>
<keyword evidence="3" id="KW-1185">Reference proteome</keyword>